<evidence type="ECO:0000256" key="1">
    <source>
        <dbReference type="SAM" id="MobiDB-lite"/>
    </source>
</evidence>
<accession>A0A1I7ZYQ1</accession>
<feature type="region of interest" description="Disordered" evidence="1">
    <location>
        <begin position="280"/>
        <end position="304"/>
    </location>
</feature>
<keyword evidence="2" id="KW-0812">Transmembrane</keyword>
<feature type="transmembrane region" description="Helical" evidence="2">
    <location>
        <begin position="80"/>
        <end position="107"/>
    </location>
</feature>
<dbReference type="Proteomes" id="UP000095287">
    <property type="component" value="Unplaced"/>
</dbReference>
<feature type="transmembrane region" description="Helical" evidence="2">
    <location>
        <begin position="55"/>
        <end position="74"/>
    </location>
</feature>
<feature type="transmembrane region" description="Helical" evidence="2">
    <location>
        <begin position="215"/>
        <end position="233"/>
    </location>
</feature>
<name>A0A1I7ZYQ1_9BILA</name>
<evidence type="ECO:0000313" key="4">
    <source>
        <dbReference type="WBParaSite" id="L893_g30959.t1"/>
    </source>
</evidence>
<dbReference type="SUPFAM" id="SSF81321">
    <property type="entry name" value="Family A G protein-coupled receptor-like"/>
    <property type="match status" value="1"/>
</dbReference>
<reference evidence="4" key="1">
    <citation type="submission" date="2016-11" db="UniProtKB">
        <authorList>
            <consortium name="WormBaseParasite"/>
        </authorList>
    </citation>
    <scope>IDENTIFICATION</scope>
</reference>
<dbReference type="WBParaSite" id="L893_g30959.t1">
    <property type="protein sequence ID" value="L893_g30959.t1"/>
    <property type="gene ID" value="L893_g30959"/>
</dbReference>
<feature type="transmembrane region" description="Helical" evidence="2">
    <location>
        <begin position="12"/>
        <end position="34"/>
    </location>
</feature>
<keyword evidence="2" id="KW-0472">Membrane</keyword>
<dbReference type="Pfam" id="PF10316">
    <property type="entry name" value="7TM_GPCR_Srbc"/>
    <property type="match status" value="1"/>
</dbReference>
<dbReference type="Gene3D" id="1.20.1070.10">
    <property type="entry name" value="Rhodopsin 7-helix transmembrane proteins"/>
    <property type="match status" value="1"/>
</dbReference>
<feature type="transmembrane region" description="Helical" evidence="2">
    <location>
        <begin position="128"/>
        <end position="146"/>
    </location>
</feature>
<proteinExistence type="predicted"/>
<keyword evidence="3" id="KW-1185">Reference proteome</keyword>
<feature type="transmembrane region" description="Helical" evidence="2">
    <location>
        <begin position="253"/>
        <end position="270"/>
    </location>
</feature>
<keyword evidence="2" id="KW-1133">Transmembrane helix</keyword>
<dbReference type="PANTHER" id="PTHR10664">
    <property type="entry name" value="SERPENTINE RECEPTOR-C.ELEGANS"/>
    <property type="match status" value="1"/>
</dbReference>
<evidence type="ECO:0000256" key="2">
    <source>
        <dbReference type="SAM" id="Phobius"/>
    </source>
</evidence>
<protein>
    <submittedName>
        <fullName evidence="4">G_PROTEIN_RECEP_F1_2 domain-containing protein</fullName>
    </submittedName>
</protein>
<dbReference type="InterPro" id="IPR019420">
    <property type="entry name" value="7TM_GPCR_serpentine_rcpt_Srbc"/>
</dbReference>
<sequence length="304" mass="33786">MGVKTNTVYISAGSIILSLLVIVVNSCLLLRLAFRKYGASMQHYSMLIVKMGFDWFFGIITVVYSGNIIMQIHGIGSTEILFYFGNCIQSMEATLGILNVFIALDRLYAMRKPLHYSRSYSRTIQKTAILSVLLVFGVCFVTYTVTRPPNLDGYTFTRLVNRSVQSIIHLSTVGVLLLSMVVTGVFLQNFHAFLKKQRSNQIQSYAKNVNAANRVVLYLMAAELFCLVVPNFLEVVLRRHVDLGSFGPVIHPLYVLYITISAAMFLISVITKPQSSPPSTVHAVPTSRSVNPESGKPDAWTSGL</sequence>
<organism evidence="3 4">
    <name type="scientific">Steinernema glaseri</name>
    <dbReference type="NCBI Taxonomy" id="37863"/>
    <lineage>
        <taxon>Eukaryota</taxon>
        <taxon>Metazoa</taxon>
        <taxon>Ecdysozoa</taxon>
        <taxon>Nematoda</taxon>
        <taxon>Chromadorea</taxon>
        <taxon>Rhabditida</taxon>
        <taxon>Tylenchina</taxon>
        <taxon>Panagrolaimomorpha</taxon>
        <taxon>Strongyloidoidea</taxon>
        <taxon>Steinernematidae</taxon>
        <taxon>Steinernema</taxon>
    </lineage>
</organism>
<feature type="transmembrane region" description="Helical" evidence="2">
    <location>
        <begin position="166"/>
        <end position="194"/>
    </location>
</feature>
<dbReference type="AlphaFoldDB" id="A0A1I7ZYQ1"/>
<evidence type="ECO:0000313" key="3">
    <source>
        <dbReference type="Proteomes" id="UP000095287"/>
    </source>
</evidence>